<dbReference type="PANTHER" id="PTHR30469">
    <property type="entry name" value="MULTIDRUG RESISTANCE PROTEIN MDTA"/>
    <property type="match status" value="1"/>
</dbReference>
<dbReference type="Gene3D" id="1.10.287.470">
    <property type="entry name" value="Helix hairpin bin"/>
    <property type="match status" value="1"/>
</dbReference>
<dbReference type="Proteomes" id="UP000003856">
    <property type="component" value="Unassembled WGS sequence"/>
</dbReference>
<dbReference type="GO" id="GO:1990281">
    <property type="term" value="C:efflux pump complex"/>
    <property type="evidence" value="ECO:0007669"/>
    <property type="project" value="TreeGrafter"/>
</dbReference>
<proteinExistence type="predicted"/>
<dbReference type="EMBL" id="ACQT01000201">
    <property type="protein sequence ID" value="EER58815.1"/>
    <property type="molecule type" value="Genomic_DNA"/>
</dbReference>
<comment type="caution">
    <text evidence="1">The sequence shown here is derived from an EMBL/GenBank/DDBJ whole genome shotgun (WGS) entry which is preliminary data.</text>
</comment>
<protein>
    <submittedName>
        <fullName evidence="1">Secretion protein HlyD</fullName>
    </submittedName>
</protein>
<dbReference type="GO" id="GO:0015562">
    <property type="term" value="F:efflux transmembrane transporter activity"/>
    <property type="evidence" value="ECO:0007669"/>
    <property type="project" value="TreeGrafter"/>
</dbReference>
<evidence type="ECO:0000313" key="2">
    <source>
        <dbReference type="Proteomes" id="UP000003856"/>
    </source>
</evidence>
<organism evidence="1 2">
    <name type="scientific">Acidovorax delafieldii 2AN</name>
    <dbReference type="NCBI Taxonomy" id="573060"/>
    <lineage>
        <taxon>Bacteria</taxon>
        <taxon>Pseudomonadati</taxon>
        <taxon>Pseudomonadota</taxon>
        <taxon>Betaproteobacteria</taxon>
        <taxon>Burkholderiales</taxon>
        <taxon>Comamonadaceae</taxon>
        <taxon>Acidovorax</taxon>
    </lineage>
</organism>
<evidence type="ECO:0000313" key="1">
    <source>
        <dbReference type="EMBL" id="EER58815.1"/>
    </source>
</evidence>
<name>C5T9N8_ACIDE</name>
<keyword evidence="2" id="KW-1185">Reference proteome</keyword>
<feature type="non-terminal residue" evidence="1">
    <location>
        <position position="120"/>
    </location>
</feature>
<dbReference type="PANTHER" id="PTHR30469:SF15">
    <property type="entry name" value="HLYD FAMILY OF SECRETION PROTEINS"/>
    <property type="match status" value="1"/>
</dbReference>
<dbReference type="OrthoDB" id="10012725at2"/>
<dbReference type="AlphaFoldDB" id="C5T9N8"/>
<reference evidence="1 2" key="1">
    <citation type="submission" date="2009-05" db="EMBL/GenBank/DDBJ databases">
        <title>The draft genome of Acidovorax delafieldii 2AN.</title>
        <authorList>
            <consortium name="US DOE Joint Genome Institute (JGI-PGF)"/>
            <person name="Lucas S."/>
            <person name="Copeland A."/>
            <person name="Lapidus A."/>
            <person name="Glavina del Rio T."/>
            <person name="Tice H."/>
            <person name="Bruce D."/>
            <person name="Goodwin L."/>
            <person name="Pitluck S."/>
            <person name="Larimer F."/>
            <person name="Land M.L."/>
            <person name="Hauser L."/>
            <person name="Shelobolina E.S."/>
            <person name="Picardal F."/>
            <person name="Roden E."/>
            <person name="Emerson D."/>
        </authorList>
    </citation>
    <scope>NUCLEOTIDE SEQUENCE [LARGE SCALE GENOMIC DNA]</scope>
    <source>
        <strain evidence="1 2">2AN</strain>
    </source>
</reference>
<sequence length="120" mass="12860">MLPSLKRRWWVAGVAIALVALAGVATAVWVLRGPQFDAVTLRFAPLVRTLQFSARVATLSRVDVGSTLTGRVVQVRVREVAQVRQGDVLAQLESDELRAALAQATASERQAQARLAGLGS</sequence>
<dbReference type="SUPFAM" id="SSF111369">
    <property type="entry name" value="HlyD-like secretion proteins"/>
    <property type="match status" value="1"/>
</dbReference>
<dbReference type="Gene3D" id="2.40.50.100">
    <property type="match status" value="1"/>
</dbReference>
<accession>C5T9N8</accession>
<gene>
    <name evidence="1" type="ORF">AcdelDRAFT_3618</name>
</gene>